<name>A0ABP8UV28_9ACTN</name>
<accession>A0ABP8UV28</accession>
<dbReference type="Pfam" id="PF13411">
    <property type="entry name" value="MerR_1"/>
    <property type="match status" value="1"/>
</dbReference>
<dbReference type="InterPro" id="IPR000551">
    <property type="entry name" value="MerR-type_HTH_dom"/>
</dbReference>
<keyword evidence="4" id="KW-1185">Reference proteome</keyword>
<dbReference type="RefSeq" id="WP_345443958.1">
    <property type="nucleotide sequence ID" value="NZ_BAABHK010000031.1"/>
</dbReference>
<dbReference type="PANTHER" id="PTHR30204">
    <property type="entry name" value="REDOX-CYCLING DRUG-SENSING TRANSCRIPTIONAL ACTIVATOR SOXR"/>
    <property type="match status" value="1"/>
</dbReference>
<dbReference type="PROSITE" id="PS50937">
    <property type="entry name" value="HTH_MERR_2"/>
    <property type="match status" value="1"/>
</dbReference>
<dbReference type="InterPro" id="IPR047057">
    <property type="entry name" value="MerR_fam"/>
</dbReference>
<dbReference type="CDD" id="cd04780">
    <property type="entry name" value="HTH_MerR-like_sg5"/>
    <property type="match status" value="1"/>
</dbReference>
<comment type="caution">
    <text evidence="3">The sequence shown here is derived from an EMBL/GenBank/DDBJ whole genome shotgun (WGS) entry which is preliminary data.</text>
</comment>
<dbReference type="SUPFAM" id="SSF46955">
    <property type="entry name" value="Putative DNA-binding domain"/>
    <property type="match status" value="1"/>
</dbReference>
<dbReference type="Proteomes" id="UP001501442">
    <property type="component" value="Unassembled WGS sequence"/>
</dbReference>
<evidence type="ECO:0000313" key="3">
    <source>
        <dbReference type="EMBL" id="GAA4640256.1"/>
    </source>
</evidence>
<dbReference type="SMART" id="SM00422">
    <property type="entry name" value="HTH_MERR"/>
    <property type="match status" value="1"/>
</dbReference>
<dbReference type="InterPro" id="IPR009061">
    <property type="entry name" value="DNA-bd_dom_put_sf"/>
</dbReference>
<dbReference type="PANTHER" id="PTHR30204:SF98">
    <property type="entry name" value="HTH-TYPE TRANSCRIPTIONAL REGULATOR ADHR"/>
    <property type="match status" value="1"/>
</dbReference>
<feature type="domain" description="HTH merR-type" evidence="2">
    <location>
        <begin position="1"/>
        <end position="70"/>
    </location>
</feature>
<gene>
    <name evidence="3" type="ORF">GCM10023196_105060</name>
</gene>
<organism evidence="3 4">
    <name type="scientific">Actinoallomurus vinaceus</name>
    <dbReference type="NCBI Taxonomy" id="1080074"/>
    <lineage>
        <taxon>Bacteria</taxon>
        <taxon>Bacillati</taxon>
        <taxon>Actinomycetota</taxon>
        <taxon>Actinomycetes</taxon>
        <taxon>Streptosporangiales</taxon>
        <taxon>Thermomonosporaceae</taxon>
        <taxon>Actinoallomurus</taxon>
    </lineage>
</organism>
<dbReference type="Gene3D" id="1.10.1660.10">
    <property type="match status" value="1"/>
</dbReference>
<dbReference type="PRINTS" id="PR00040">
    <property type="entry name" value="HTHMERR"/>
</dbReference>
<evidence type="ECO:0000259" key="2">
    <source>
        <dbReference type="PROSITE" id="PS50937"/>
    </source>
</evidence>
<keyword evidence="1" id="KW-0238">DNA-binding</keyword>
<evidence type="ECO:0000256" key="1">
    <source>
        <dbReference type="ARBA" id="ARBA00023125"/>
    </source>
</evidence>
<proteinExistence type="predicted"/>
<dbReference type="EMBL" id="BAABHK010000031">
    <property type="protein sequence ID" value="GAA4640256.1"/>
    <property type="molecule type" value="Genomic_DNA"/>
</dbReference>
<protein>
    <submittedName>
        <fullName evidence="3">MerR family transcriptional regulator</fullName>
    </submittedName>
</protein>
<sequence>MKISELSDRSGLPVQTIKYYIREGLLPKGTATAATRAEYDGRHLDRLRLIKALREVGDLPIASVQQIVAAVDDDDIPLHRLLGKAQYALGPGTEPHPGDPDWRAAREDVDAIIAELGWRVLPNAPTRDLLAQAFVALRRLGLPIVLTDLRPYIEAAELIADHEVGALSVDEDREKAVQTAVATNVLYERVLLALRRMAQENASAVRFDDEA</sequence>
<reference evidence="4" key="1">
    <citation type="journal article" date="2019" name="Int. J. Syst. Evol. Microbiol.">
        <title>The Global Catalogue of Microorganisms (GCM) 10K type strain sequencing project: providing services to taxonomists for standard genome sequencing and annotation.</title>
        <authorList>
            <consortium name="The Broad Institute Genomics Platform"/>
            <consortium name="The Broad Institute Genome Sequencing Center for Infectious Disease"/>
            <person name="Wu L."/>
            <person name="Ma J."/>
        </authorList>
    </citation>
    <scope>NUCLEOTIDE SEQUENCE [LARGE SCALE GENOMIC DNA]</scope>
    <source>
        <strain evidence="4">JCM 17939</strain>
    </source>
</reference>
<evidence type="ECO:0000313" key="4">
    <source>
        <dbReference type="Proteomes" id="UP001501442"/>
    </source>
</evidence>